<dbReference type="AlphaFoldDB" id="A0AA86ME42"/>
<dbReference type="GO" id="GO:0009279">
    <property type="term" value="C:cell outer membrane"/>
    <property type="evidence" value="ECO:0007669"/>
    <property type="project" value="UniProtKB-SubCell"/>
</dbReference>
<reference evidence="2 3" key="1">
    <citation type="submission" date="2023-10" db="EMBL/GenBank/DDBJ databases">
        <title>Complete Genome Sequence of Limnobacter thiooxidans CS-K2T, Isolated from freshwater lake sediments in Bavaria, Germany.</title>
        <authorList>
            <person name="Naruki M."/>
            <person name="Watanabe A."/>
            <person name="Warashina T."/>
            <person name="Morita T."/>
            <person name="Arakawa K."/>
        </authorList>
    </citation>
    <scope>NUCLEOTIDE SEQUENCE [LARGE SCALE GENOMIC DNA]</scope>
    <source>
        <strain evidence="2 3">CS-K2</strain>
    </source>
</reference>
<evidence type="ECO:0000256" key="1">
    <source>
        <dbReference type="ARBA" id="ARBA00004442"/>
    </source>
</evidence>
<comment type="subcellular location">
    <subcellularLocation>
        <location evidence="1">Cell outer membrane</location>
    </subcellularLocation>
</comment>
<proteinExistence type="predicted"/>
<accession>A0AA86ME42</accession>
<evidence type="ECO:0000313" key="3">
    <source>
        <dbReference type="Proteomes" id="UP001329151"/>
    </source>
</evidence>
<evidence type="ECO:0000313" key="2">
    <source>
        <dbReference type="EMBL" id="BET26591.1"/>
    </source>
</evidence>
<dbReference type="InterPro" id="IPR005618">
    <property type="entry name" value="OMPW"/>
</dbReference>
<dbReference type="InterPro" id="IPR011250">
    <property type="entry name" value="OMP/PagP_B-barrel"/>
</dbReference>
<sequence length="184" mass="20052">MVRVRAVNMDMANQSDPIPALGVTATDTIEVSDKTIPELDISYFFTPNWAAELVLTYPQKHDVTLVNNGTRTALGTFKHLPPVLSLQYHFKPGAKFQPYAGLGVNYTKISSVKLAAGAQPLELEGHSTGLAFNLGADYHLQDNMYLNVDIKKVQLRSDVLANGAVVSKAKLDPLLVGVGIGWRF</sequence>
<gene>
    <name evidence="2" type="ORF">RGQ30_20920</name>
</gene>
<dbReference type="PANTHER" id="PTHR36920">
    <property type="match status" value="1"/>
</dbReference>
<dbReference type="EMBL" id="AP028947">
    <property type="protein sequence ID" value="BET26591.1"/>
    <property type="molecule type" value="Genomic_DNA"/>
</dbReference>
<dbReference type="KEGG" id="lto:RGQ30_20920"/>
<dbReference type="Proteomes" id="UP001329151">
    <property type="component" value="Chromosome"/>
</dbReference>
<protein>
    <submittedName>
        <fullName evidence="2">OmpW family protein</fullName>
    </submittedName>
</protein>
<dbReference type="GO" id="GO:0055085">
    <property type="term" value="P:transmembrane transport"/>
    <property type="evidence" value="ECO:0007669"/>
    <property type="project" value="TreeGrafter"/>
</dbReference>
<dbReference type="Pfam" id="PF03922">
    <property type="entry name" value="OmpW"/>
    <property type="match status" value="1"/>
</dbReference>
<name>A0AA86ME42_9BURK</name>
<dbReference type="PANTHER" id="PTHR36920:SF1">
    <property type="entry name" value="OUTER MEMBRANE PROTEIN W"/>
    <property type="match status" value="1"/>
</dbReference>
<dbReference type="SUPFAM" id="SSF56925">
    <property type="entry name" value="OMPA-like"/>
    <property type="match status" value="1"/>
</dbReference>
<keyword evidence="3" id="KW-1185">Reference proteome</keyword>
<organism evidence="2 3">
    <name type="scientific">Limnobacter thiooxidans</name>
    <dbReference type="NCBI Taxonomy" id="131080"/>
    <lineage>
        <taxon>Bacteria</taxon>
        <taxon>Pseudomonadati</taxon>
        <taxon>Pseudomonadota</taxon>
        <taxon>Betaproteobacteria</taxon>
        <taxon>Burkholderiales</taxon>
        <taxon>Burkholderiaceae</taxon>
        <taxon>Limnobacter</taxon>
    </lineage>
</organism>
<dbReference type="Gene3D" id="2.40.160.20">
    <property type="match status" value="1"/>
</dbReference>